<evidence type="ECO:0000313" key="2">
    <source>
        <dbReference type="Proteomes" id="UP000095492"/>
    </source>
</evidence>
<dbReference type="AlphaFoldDB" id="A0A173RVS4"/>
<dbReference type="RefSeq" id="WP_022035668.1">
    <property type="nucleotide sequence ID" value="NZ_CAXUGT010000007.1"/>
</dbReference>
<accession>A0A173RVS4</accession>
<evidence type="ECO:0000313" key="1">
    <source>
        <dbReference type="EMBL" id="CUM82113.1"/>
    </source>
</evidence>
<dbReference type="EMBL" id="CYYA01000003">
    <property type="protein sequence ID" value="CUM82113.1"/>
    <property type="molecule type" value="Genomic_DNA"/>
</dbReference>
<name>A0A173RVS4_EUBRA</name>
<dbReference type="Proteomes" id="UP000095492">
    <property type="component" value="Unassembled WGS sequence"/>
</dbReference>
<protein>
    <submittedName>
        <fullName evidence="1">Uncharacterized protein</fullName>
    </submittedName>
</protein>
<sequence>MKKKNPFNWGTYVTLIGVVVIFAIIFTDAIDTIYVLPVLGALCLVYGIFGLLQSRGSNEAGLVQRSMLQLILGAFVIFIGMIEALHLNLTQRFWDIFLILIVVVIAIWMFLRKRK</sequence>
<organism evidence="1 2">
    <name type="scientific">Eubacterium ramulus</name>
    <dbReference type="NCBI Taxonomy" id="39490"/>
    <lineage>
        <taxon>Bacteria</taxon>
        <taxon>Bacillati</taxon>
        <taxon>Bacillota</taxon>
        <taxon>Clostridia</taxon>
        <taxon>Eubacteriales</taxon>
        <taxon>Eubacteriaceae</taxon>
        <taxon>Eubacterium</taxon>
    </lineage>
</organism>
<dbReference type="GeneID" id="97392135"/>
<gene>
    <name evidence="1" type="ORF">ERS852448_00640</name>
</gene>
<reference evidence="1 2" key="1">
    <citation type="submission" date="2015-09" db="EMBL/GenBank/DDBJ databases">
        <authorList>
            <consortium name="Pathogen Informatics"/>
        </authorList>
    </citation>
    <scope>NUCLEOTIDE SEQUENCE [LARGE SCALE GENOMIC DNA]</scope>
    <source>
        <strain evidence="1 2">2789STDY5608891</strain>
    </source>
</reference>
<dbReference type="OrthoDB" id="9927192at2"/>
<proteinExistence type="predicted"/>